<evidence type="ECO:0000259" key="6">
    <source>
        <dbReference type="Pfam" id="PF08281"/>
    </source>
</evidence>
<dbReference type="SUPFAM" id="SSF88946">
    <property type="entry name" value="Sigma2 domain of RNA polymerase sigma factors"/>
    <property type="match status" value="1"/>
</dbReference>
<proteinExistence type="inferred from homology"/>
<protein>
    <submittedName>
        <fullName evidence="7">RNA polymerase sigma factor</fullName>
    </submittedName>
</protein>
<dbReference type="InterPro" id="IPR013325">
    <property type="entry name" value="RNA_pol_sigma_r2"/>
</dbReference>
<dbReference type="InterPro" id="IPR013324">
    <property type="entry name" value="RNA_pol_sigma_r3/r4-like"/>
</dbReference>
<dbReference type="Proteomes" id="UP001595615">
    <property type="component" value="Unassembled WGS sequence"/>
</dbReference>
<evidence type="ECO:0000259" key="5">
    <source>
        <dbReference type="Pfam" id="PF04542"/>
    </source>
</evidence>
<accession>A0ABV7X9Z2</accession>
<dbReference type="SUPFAM" id="SSF88659">
    <property type="entry name" value="Sigma3 and sigma4 domains of RNA polymerase sigma factors"/>
    <property type="match status" value="1"/>
</dbReference>
<keyword evidence="2" id="KW-0805">Transcription regulation</keyword>
<evidence type="ECO:0000256" key="2">
    <source>
        <dbReference type="ARBA" id="ARBA00023015"/>
    </source>
</evidence>
<dbReference type="Gene3D" id="1.10.10.10">
    <property type="entry name" value="Winged helix-like DNA-binding domain superfamily/Winged helix DNA-binding domain"/>
    <property type="match status" value="1"/>
</dbReference>
<dbReference type="InterPro" id="IPR013249">
    <property type="entry name" value="RNA_pol_sigma70_r4_t2"/>
</dbReference>
<gene>
    <name evidence="7" type="ORF">ACFOMD_09055</name>
</gene>
<dbReference type="Pfam" id="PF04542">
    <property type="entry name" value="Sigma70_r2"/>
    <property type="match status" value="1"/>
</dbReference>
<evidence type="ECO:0000256" key="4">
    <source>
        <dbReference type="ARBA" id="ARBA00023163"/>
    </source>
</evidence>
<dbReference type="InterPro" id="IPR007627">
    <property type="entry name" value="RNA_pol_sigma70_r2"/>
</dbReference>
<keyword evidence="8" id="KW-1185">Reference proteome</keyword>
<evidence type="ECO:0000256" key="3">
    <source>
        <dbReference type="ARBA" id="ARBA00023082"/>
    </source>
</evidence>
<dbReference type="InterPro" id="IPR036388">
    <property type="entry name" value="WH-like_DNA-bd_sf"/>
</dbReference>
<dbReference type="InterPro" id="IPR039425">
    <property type="entry name" value="RNA_pol_sigma-70-like"/>
</dbReference>
<dbReference type="EMBL" id="JBHRXV010000007">
    <property type="protein sequence ID" value="MFC3712716.1"/>
    <property type="molecule type" value="Genomic_DNA"/>
</dbReference>
<dbReference type="RefSeq" id="WP_380860148.1">
    <property type="nucleotide sequence ID" value="NZ_JBHRXV010000007.1"/>
</dbReference>
<organism evidence="7 8">
    <name type="scientific">Sphingoaurantiacus capsulatus</name>
    <dbReference type="NCBI Taxonomy" id="1771310"/>
    <lineage>
        <taxon>Bacteria</taxon>
        <taxon>Pseudomonadati</taxon>
        <taxon>Pseudomonadota</taxon>
        <taxon>Alphaproteobacteria</taxon>
        <taxon>Sphingomonadales</taxon>
        <taxon>Sphingosinicellaceae</taxon>
        <taxon>Sphingoaurantiacus</taxon>
    </lineage>
</organism>
<feature type="domain" description="RNA polymerase sigma factor 70 region 4 type 2" evidence="6">
    <location>
        <begin position="102"/>
        <end position="153"/>
    </location>
</feature>
<feature type="domain" description="RNA polymerase sigma-70 region 2" evidence="5">
    <location>
        <begin position="8"/>
        <end position="72"/>
    </location>
</feature>
<evidence type="ECO:0000256" key="1">
    <source>
        <dbReference type="ARBA" id="ARBA00010641"/>
    </source>
</evidence>
<keyword evidence="3" id="KW-0731">Sigma factor</keyword>
<dbReference type="NCBIfam" id="TIGR02937">
    <property type="entry name" value="sigma70-ECF"/>
    <property type="match status" value="1"/>
</dbReference>
<name>A0ABV7X9Z2_9SPHN</name>
<comment type="similarity">
    <text evidence="1">Belongs to the sigma-70 factor family. ECF subfamily.</text>
</comment>
<dbReference type="Gene3D" id="1.10.1740.10">
    <property type="match status" value="1"/>
</dbReference>
<keyword evidence="4" id="KW-0804">Transcription</keyword>
<sequence length="160" mass="17745">MRALERIIADYGPGLARVAASYEADRALQEDLTQDILLAVHRALPTLRDEASLAPFVFRIAHNRGVTHVMRQVSRRPPAAGVADDADPATPEDVLLADERSRRLTAAVRRLPLPYRQVMTLLLEDLSHAEIAEALGLTRTNVGVRINRAKTQLKALLDER</sequence>
<reference evidence="8" key="1">
    <citation type="journal article" date="2019" name="Int. J. Syst. Evol. Microbiol.">
        <title>The Global Catalogue of Microorganisms (GCM) 10K type strain sequencing project: providing services to taxonomists for standard genome sequencing and annotation.</title>
        <authorList>
            <consortium name="The Broad Institute Genomics Platform"/>
            <consortium name="The Broad Institute Genome Sequencing Center for Infectious Disease"/>
            <person name="Wu L."/>
            <person name="Ma J."/>
        </authorList>
    </citation>
    <scope>NUCLEOTIDE SEQUENCE [LARGE SCALE GENOMIC DNA]</scope>
    <source>
        <strain evidence="8">KCTC 42644</strain>
    </source>
</reference>
<dbReference type="PANTHER" id="PTHR43133">
    <property type="entry name" value="RNA POLYMERASE ECF-TYPE SIGMA FACTO"/>
    <property type="match status" value="1"/>
</dbReference>
<evidence type="ECO:0000313" key="7">
    <source>
        <dbReference type="EMBL" id="MFC3712716.1"/>
    </source>
</evidence>
<comment type="caution">
    <text evidence="7">The sequence shown here is derived from an EMBL/GenBank/DDBJ whole genome shotgun (WGS) entry which is preliminary data.</text>
</comment>
<evidence type="ECO:0000313" key="8">
    <source>
        <dbReference type="Proteomes" id="UP001595615"/>
    </source>
</evidence>
<dbReference type="Pfam" id="PF08281">
    <property type="entry name" value="Sigma70_r4_2"/>
    <property type="match status" value="1"/>
</dbReference>
<dbReference type="InterPro" id="IPR014284">
    <property type="entry name" value="RNA_pol_sigma-70_dom"/>
</dbReference>
<dbReference type="PANTHER" id="PTHR43133:SF45">
    <property type="entry name" value="RNA POLYMERASE ECF-TYPE SIGMA FACTOR"/>
    <property type="match status" value="1"/>
</dbReference>